<keyword evidence="3" id="KW-1185">Reference proteome</keyword>
<evidence type="ECO:0000313" key="3">
    <source>
        <dbReference type="Proteomes" id="UP000792671"/>
    </source>
</evidence>
<sequence length="1230" mass="145827">MVHTYINRVNKTINVLNIDECINALYIKYTNDILITRILSDIEYIIFEFTTNDFVSEDMIKSYKRIINTFIQTKNIKYFHDDYIILYMYISFYSKIIYNFKPNDKNILKNKTFEIPENINNVYINKYINLNIENILLETIRKNYNNNIDTQTIINLLRTDVEFNNSIRNYINYIINNTNNINIDKNLLNDSNFISNIISKIKINDIISENIKNNDNFKSTVNAYISKNISDSINSREFEININNILEQLSNRNFNIDKIISNDYFKNNLNNYIKNNLSDESVLNLIANNGIFIDKIQNYISDSIQINTIIQKIVNDAEFINIIKQYSNVDINNIIDNILNNERFKSSINVNDSINIDDLINKLDIENTFKDKIKTIINEELLRNNNINIIIDKLSNSKEFVDIFRKKILDGIDIIDIINDITNISEQVDNIKSENIAINKRINEYNILENISKENTIKISELDTKIDSISKYTESSISNLEDLMKIYDNDKNIMNSKTEDYDKFIDKSFDRVKDNENSFKNFVTITKESIESYLDSFKENIQKLINSINLENINDFLQITEIDLSDDVRSYINRILPPIIIDFINNNYLNSDRFKKIINDSIIENIEPDFIYNMIESKLPNENDIIRNVENNLKEIYDTKIIELSEIMSKMQLDINKNKNKISQISKDIYNMKRDSIHLNISTEDFNDEKEKVSRILKFLEIDSIRDYSTTNISELIKYHISLNIDKKSIKQVILELLLTILNENNIDHTELTIMDDIDEKIIKCVNLLNNTQLEKFNEILSNTEIKINDDFNKKIEDINRKLIPILDNENSNIAGIYNDLNNLSNKYTEIKDKINNINYEDIKEKIESILLFMNSDINNVINVIKHNLIDLNNFMYNQYNQGNIPKYIIETENKLRGYAETLNKIIYVINTLENTPKIDTLIVPKQIIPSNKNNKNDVLNLVKYNNKYDLKSEYKVAEAGINNYLNDPILYNIYLRFYNKYIVHAHINKKDINIYNLNSAYVKILSEYDNNSNYINDIIKDIYNYNVNNMEYYIYIKKYINILKNKNSNFLFSLLNRYIKYENLILKFRILLSNNNINNDVILYFINKIIITVIKFNVIYEYIKTNYNLQNVDNKCELLSLSQNIILDYICTKFFYYYYKNIMIDKPSIIYLYSDKPNNNFIDIDKLYLIDYLSLSELDKQYYKYLIKLKINIFEKYIENINYGTNIKEYINFIINKHIIINNNIKKLL</sequence>
<proteinExistence type="predicted"/>
<protein>
    <submittedName>
        <fullName evidence="2">Uncharacterized protein</fullName>
    </submittedName>
</protein>
<gene>
    <name evidence="2" type="ORF">MYSEV_193</name>
</gene>
<dbReference type="Proteomes" id="UP000792671">
    <property type="component" value="Genome"/>
</dbReference>
<dbReference type="KEGG" id="vg:15613815"/>
<evidence type="ECO:0000313" key="2">
    <source>
        <dbReference type="EMBL" id="CCU56391.1"/>
    </source>
</evidence>
<organism evidence="2 3">
    <name type="scientific">Mythimna separata entomopoxvirus 'L'</name>
    <dbReference type="NCBI Taxonomy" id="1293572"/>
    <lineage>
        <taxon>Viruses</taxon>
        <taxon>Varidnaviria</taxon>
        <taxon>Bamfordvirae</taxon>
        <taxon>Nucleocytoviricota</taxon>
        <taxon>Pokkesviricetes</taxon>
        <taxon>Chitovirales</taxon>
        <taxon>Poxviridae</taxon>
        <taxon>Entomopoxvirinae</taxon>
        <taxon>Betaentomopoxvirus</taxon>
        <taxon>Betaentomopoxvirus mseparata</taxon>
        <taxon>Mythimna separata entomopoxvirus</taxon>
    </lineage>
</organism>
<feature type="coiled-coil region" evidence="1">
    <location>
        <begin position="807"/>
        <end position="841"/>
    </location>
</feature>
<dbReference type="GeneID" id="15613815"/>
<dbReference type="RefSeq" id="YP_008003710.1">
    <property type="nucleotide sequence ID" value="NC_021246.1"/>
</dbReference>
<dbReference type="EMBL" id="HF679134">
    <property type="protein sequence ID" value="CCU56391.1"/>
    <property type="molecule type" value="Genomic_DNA"/>
</dbReference>
<accession>A0A916KQW7</accession>
<evidence type="ECO:0000256" key="1">
    <source>
        <dbReference type="SAM" id="Coils"/>
    </source>
</evidence>
<name>A0A916KQW7_9POXV</name>
<reference evidence="2 3" key="1">
    <citation type="journal article" date="2013" name="J. Virol.">
        <title>New Insights into the Evolution of Entomopoxvirinae from the Complete Genome Sequences of Four Entomopoxviruses Infecting Adoxophyes honmai, Choristoneura biennis, Choristoneura rosaceana, and Mythimna separata.</title>
        <authorList>
            <person name="Theze J."/>
            <person name="Takatsuka J."/>
            <person name="Li Z."/>
            <person name="Gallais J."/>
            <person name="Doucet D."/>
            <person name="Arif B."/>
            <person name="Nakai M."/>
            <person name="Herniou E.A."/>
        </authorList>
    </citation>
    <scope>NUCLEOTIDE SEQUENCE [LARGE SCALE GENOMIC DNA]</scope>
</reference>
<keyword evidence="1" id="KW-0175">Coiled coil</keyword>